<dbReference type="OrthoDB" id="6254172at2"/>
<dbReference type="PANTHER" id="PTHR45856:SF24">
    <property type="entry name" value="FUNGAL LIPASE-LIKE DOMAIN-CONTAINING PROTEIN"/>
    <property type="match status" value="1"/>
</dbReference>
<dbReference type="EMBL" id="LYBM01000020">
    <property type="protein sequence ID" value="ODA32983.1"/>
    <property type="molecule type" value="Genomic_DNA"/>
</dbReference>
<dbReference type="STRING" id="1080227.A8L45_11840"/>
<evidence type="ECO:0000313" key="2">
    <source>
        <dbReference type="EMBL" id="ODA32983.1"/>
    </source>
</evidence>
<accession>A0A1C3EID5</accession>
<reference evidence="2 3" key="1">
    <citation type="submission" date="2016-05" db="EMBL/GenBank/DDBJ databases">
        <title>Genomic Taxonomy of the Vibrionaceae.</title>
        <authorList>
            <person name="Gomez-Gil B."/>
            <person name="Enciso-Ibarra J."/>
        </authorList>
    </citation>
    <scope>NUCLEOTIDE SEQUENCE [LARGE SCALE GENOMIC DNA]</scope>
    <source>
        <strain evidence="2 3">CAIM 1920</strain>
    </source>
</reference>
<dbReference type="PANTHER" id="PTHR45856">
    <property type="entry name" value="ALPHA/BETA-HYDROLASES SUPERFAMILY PROTEIN"/>
    <property type="match status" value="1"/>
</dbReference>
<sequence length="284" mass="33643">MKRLKRYQYEHYAILCRASYPKVFDHTEYGFDKHCRRDITDRFGNTIIRVLWGEKRDAVVVFKGSHCLSDWLTNLICLPKKLPTEHYAGHVHLGFYFQLHQRSQKAKNPYHTRYQRLSDNHLAEIAQASDVCHSEGDTVYHQIEACAKELRKLGKKMILTGHSSGGCMAVISAEMLEQKYPGIIKRIVTFGQPAPGFWSFKKHYQLKDKTYRICCDVDMVTFLPGLPFIYWHVGKMIWLHNNRIYQDIPSPVRIFRVLASWLMRPIAYHFMDKYIRRKDYFDHH</sequence>
<dbReference type="SUPFAM" id="SSF53474">
    <property type="entry name" value="alpha/beta-Hydrolases"/>
    <property type="match status" value="1"/>
</dbReference>
<keyword evidence="3" id="KW-1185">Reference proteome</keyword>
<protein>
    <submittedName>
        <fullName evidence="2">Lipase</fullName>
    </submittedName>
</protein>
<dbReference type="InterPro" id="IPR051218">
    <property type="entry name" value="Sec_MonoDiacylglyc_Lipase"/>
</dbReference>
<dbReference type="RefSeq" id="WP_068902495.1">
    <property type="nucleotide sequence ID" value="NZ_JBHUIF010000015.1"/>
</dbReference>
<dbReference type="InterPro" id="IPR029058">
    <property type="entry name" value="AB_hydrolase_fold"/>
</dbReference>
<feature type="domain" description="Fungal lipase-type" evidence="1">
    <location>
        <begin position="59"/>
        <end position="225"/>
    </location>
</feature>
<evidence type="ECO:0000259" key="1">
    <source>
        <dbReference type="Pfam" id="PF01764"/>
    </source>
</evidence>
<dbReference type="Gene3D" id="3.40.50.1820">
    <property type="entry name" value="alpha/beta hydrolase"/>
    <property type="match status" value="1"/>
</dbReference>
<dbReference type="InterPro" id="IPR002921">
    <property type="entry name" value="Fungal_lipase-type"/>
</dbReference>
<evidence type="ECO:0000313" key="3">
    <source>
        <dbReference type="Proteomes" id="UP000094936"/>
    </source>
</evidence>
<dbReference type="Pfam" id="PF01764">
    <property type="entry name" value="Lipase_3"/>
    <property type="match status" value="1"/>
</dbReference>
<comment type="caution">
    <text evidence="2">The sequence shown here is derived from an EMBL/GenBank/DDBJ whole genome shotgun (WGS) entry which is preliminary data.</text>
</comment>
<dbReference type="GO" id="GO:0006629">
    <property type="term" value="P:lipid metabolic process"/>
    <property type="evidence" value="ECO:0007669"/>
    <property type="project" value="InterPro"/>
</dbReference>
<name>A0A1C3EID5_9GAMM</name>
<dbReference type="CDD" id="cd00519">
    <property type="entry name" value="Lipase_3"/>
    <property type="match status" value="1"/>
</dbReference>
<dbReference type="Proteomes" id="UP000094936">
    <property type="component" value="Unassembled WGS sequence"/>
</dbReference>
<gene>
    <name evidence="2" type="ORF">A8L45_11840</name>
</gene>
<proteinExistence type="predicted"/>
<dbReference type="AlphaFoldDB" id="A0A1C3EID5"/>
<organism evidence="2 3">
    <name type="scientific">Veronia pacifica</name>
    <dbReference type="NCBI Taxonomy" id="1080227"/>
    <lineage>
        <taxon>Bacteria</taxon>
        <taxon>Pseudomonadati</taxon>
        <taxon>Pseudomonadota</taxon>
        <taxon>Gammaproteobacteria</taxon>
        <taxon>Vibrionales</taxon>
        <taxon>Vibrionaceae</taxon>
        <taxon>Veronia</taxon>
    </lineage>
</organism>